<dbReference type="InterPro" id="IPR003742">
    <property type="entry name" value="RlmH-like"/>
</dbReference>
<keyword evidence="1 6" id="KW-0698">rRNA processing</keyword>
<evidence type="ECO:0000256" key="3">
    <source>
        <dbReference type="ARBA" id="ARBA00022679"/>
    </source>
</evidence>
<evidence type="ECO:0000256" key="6">
    <source>
        <dbReference type="HAMAP-Rule" id="MF_00658"/>
    </source>
</evidence>
<dbReference type="EMBL" id="RKRK01000003">
    <property type="protein sequence ID" value="RPF56718.1"/>
    <property type="molecule type" value="Genomic_DNA"/>
</dbReference>
<evidence type="ECO:0000256" key="2">
    <source>
        <dbReference type="ARBA" id="ARBA00022603"/>
    </source>
</evidence>
<keyword evidence="3 6" id="KW-0808">Transferase</keyword>
<dbReference type="GO" id="GO:0005737">
    <property type="term" value="C:cytoplasm"/>
    <property type="evidence" value="ECO:0007669"/>
    <property type="project" value="UniProtKB-SubCell"/>
</dbReference>
<evidence type="ECO:0000313" key="8">
    <source>
        <dbReference type="Proteomes" id="UP000277108"/>
    </source>
</evidence>
<name>A0A3N5C3D8_9BACL</name>
<dbReference type="CDD" id="cd18081">
    <property type="entry name" value="RlmH-like"/>
    <property type="match status" value="1"/>
</dbReference>
<comment type="catalytic activity">
    <reaction evidence="6">
        <text>pseudouridine(1915) in 23S rRNA + S-adenosyl-L-methionine = N(3)-methylpseudouridine(1915) in 23S rRNA + S-adenosyl-L-homocysteine + H(+)</text>
        <dbReference type="Rhea" id="RHEA:42752"/>
        <dbReference type="Rhea" id="RHEA-COMP:10221"/>
        <dbReference type="Rhea" id="RHEA-COMP:10222"/>
        <dbReference type="ChEBI" id="CHEBI:15378"/>
        <dbReference type="ChEBI" id="CHEBI:57856"/>
        <dbReference type="ChEBI" id="CHEBI:59789"/>
        <dbReference type="ChEBI" id="CHEBI:65314"/>
        <dbReference type="ChEBI" id="CHEBI:74486"/>
        <dbReference type="EC" id="2.1.1.177"/>
    </reaction>
</comment>
<comment type="function">
    <text evidence="6">Specifically methylates the pseudouridine at position 1915 (m3Psi1915) in 23S rRNA.</text>
</comment>
<keyword evidence="4 6" id="KW-0949">S-adenosyl-L-methionine</keyword>
<sequence>MNITILTVGKIKEKFFRQAIDEYAKRLSGYAKVEQIEVKDEKEPNNASPKDLELIKEKEGQAILAKIKAQQYVITLEVNGEALTSVGLSQKIETLMNRGSSDIVFVIGGSNGLGQAVKQRSNYELSFSNMTYPHQLMKVILLEQIYRAFKIMKGESYHK</sequence>
<reference evidence="7 8" key="1">
    <citation type="submission" date="2018-11" db="EMBL/GenBank/DDBJ databases">
        <title>Genomic Encyclopedia of Type Strains, Phase IV (KMG-IV): sequencing the most valuable type-strain genomes for metagenomic binning, comparative biology and taxonomic classification.</title>
        <authorList>
            <person name="Goeker M."/>
        </authorList>
    </citation>
    <scope>NUCLEOTIDE SEQUENCE [LARGE SCALE GENOMIC DNA]</scope>
    <source>
        <strain evidence="7 8">DSM 29158</strain>
    </source>
</reference>
<evidence type="ECO:0000256" key="1">
    <source>
        <dbReference type="ARBA" id="ARBA00022552"/>
    </source>
</evidence>
<feature type="binding site" evidence="6">
    <location>
        <position position="108"/>
    </location>
    <ligand>
        <name>S-adenosyl-L-methionine</name>
        <dbReference type="ChEBI" id="CHEBI:59789"/>
    </ligand>
</feature>
<dbReference type="InterPro" id="IPR029028">
    <property type="entry name" value="Alpha/beta_knot_MTases"/>
</dbReference>
<comment type="subunit">
    <text evidence="6">Homodimer.</text>
</comment>
<dbReference type="AlphaFoldDB" id="A0A3N5C3D8"/>
<accession>A0A3N5C3D8</accession>
<evidence type="ECO:0000256" key="5">
    <source>
        <dbReference type="ARBA" id="ARBA00038303"/>
    </source>
</evidence>
<dbReference type="PANTHER" id="PTHR33603">
    <property type="entry name" value="METHYLTRANSFERASE"/>
    <property type="match status" value="1"/>
</dbReference>
<dbReference type="RefSeq" id="WP_123808042.1">
    <property type="nucleotide sequence ID" value="NZ_RKRK01000003.1"/>
</dbReference>
<dbReference type="PANTHER" id="PTHR33603:SF1">
    <property type="entry name" value="RIBOSOMAL RNA LARGE SUBUNIT METHYLTRANSFERASE H"/>
    <property type="match status" value="1"/>
</dbReference>
<dbReference type="PIRSF" id="PIRSF004505">
    <property type="entry name" value="MT_bac"/>
    <property type="match status" value="1"/>
</dbReference>
<comment type="similarity">
    <text evidence="5 6">Belongs to the RNA methyltransferase RlmH family.</text>
</comment>
<comment type="subcellular location">
    <subcellularLocation>
        <location evidence="6">Cytoplasm</location>
    </subcellularLocation>
</comment>
<protein>
    <recommendedName>
        <fullName evidence="6">Ribosomal RNA large subunit methyltransferase H</fullName>
        <ecNumber evidence="6">2.1.1.177</ecNumber>
    </recommendedName>
    <alternativeName>
        <fullName evidence="6">23S rRNA (pseudouridine1915-N3)-methyltransferase</fullName>
    </alternativeName>
    <alternativeName>
        <fullName evidence="6">23S rRNA m3Psi1915 methyltransferase</fullName>
    </alternativeName>
    <alternativeName>
        <fullName evidence="6">rRNA (pseudouridine-N3-)-methyltransferase RlmH</fullName>
    </alternativeName>
</protein>
<comment type="caution">
    <text evidence="7">The sequence shown here is derived from an EMBL/GenBank/DDBJ whole genome shotgun (WGS) entry which is preliminary data.</text>
</comment>
<evidence type="ECO:0000256" key="4">
    <source>
        <dbReference type="ARBA" id="ARBA00022691"/>
    </source>
</evidence>
<dbReference type="SUPFAM" id="SSF75217">
    <property type="entry name" value="alpha/beta knot"/>
    <property type="match status" value="1"/>
</dbReference>
<dbReference type="HAMAP" id="MF_00658">
    <property type="entry name" value="23SrRNA_methyltr_H"/>
    <property type="match status" value="1"/>
</dbReference>
<organism evidence="7 8">
    <name type="scientific">Abyssicoccus albus</name>
    <dbReference type="NCBI Taxonomy" id="1817405"/>
    <lineage>
        <taxon>Bacteria</taxon>
        <taxon>Bacillati</taxon>
        <taxon>Bacillota</taxon>
        <taxon>Bacilli</taxon>
        <taxon>Bacillales</taxon>
        <taxon>Abyssicoccaceae</taxon>
    </lineage>
</organism>
<dbReference type="EC" id="2.1.1.177" evidence="6"/>
<dbReference type="Proteomes" id="UP000277108">
    <property type="component" value="Unassembled WGS sequence"/>
</dbReference>
<keyword evidence="6" id="KW-0963">Cytoplasm</keyword>
<feature type="binding site" evidence="6">
    <location>
        <position position="76"/>
    </location>
    <ligand>
        <name>S-adenosyl-L-methionine</name>
        <dbReference type="ChEBI" id="CHEBI:59789"/>
    </ligand>
</feature>
<dbReference type="OrthoDB" id="9806643at2"/>
<proteinExistence type="inferred from homology"/>
<dbReference type="Gene3D" id="3.40.1280.10">
    <property type="match status" value="1"/>
</dbReference>
<feature type="binding site" evidence="6">
    <location>
        <begin position="127"/>
        <end position="132"/>
    </location>
    <ligand>
        <name>S-adenosyl-L-methionine</name>
        <dbReference type="ChEBI" id="CHEBI:59789"/>
    </ligand>
</feature>
<keyword evidence="2 6" id="KW-0489">Methyltransferase</keyword>
<gene>
    <name evidence="6" type="primary">rlmH</name>
    <name evidence="7" type="ORF">EDD62_1375</name>
</gene>
<dbReference type="NCBIfam" id="NF000985">
    <property type="entry name" value="PRK00103.1-3"/>
    <property type="match status" value="1"/>
</dbReference>
<evidence type="ECO:0000313" key="7">
    <source>
        <dbReference type="EMBL" id="RPF56718.1"/>
    </source>
</evidence>
<dbReference type="Pfam" id="PF02590">
    <property type="entry name" value="SPOUT_MTase"/>
    <property type="match status" value="1"/>
</dbReference>
<keyword evidence="8" id="KW-1185">Reference proteome</keyword>
<dbReference type="GO" id="GO:0070038">
    <property type="term" value="F:rRNA (pseudouridine-N3-)-methyltransferase activity"/>
    <property type="evidence" value="ECO:0007669"/>
    <property type="project" value="UniProtKB-UniRule"/>
</dbReference>
<dbReference type="NCBIfam" id="TIGR00246">
    <property type="entry name" value="tRNA_RlmH_YbeA"/>
    <property type="match status" value="1"/>
</dbReference>
<dbReference type="InterPro" id="IPR029026">
    <property type="entry name" value="tRNA_m1G_MTases_N"/>
</dbReference>